<evidence type="ECO:0000313" key="2">
    <source>
        <dbReference type="EMBL" id="EXB93650.1"/>
    </source>
</evidence>
<evidence type="ECO:0000256" key="1">
    <source>
        <dbReference type="SAM" id="Phobius"/>
    </source>
</evidence>
<reference evidence="3" key="1">
    <citation type="submission" date="2013-01" db="EMBL/GenBank/DDBJ databases">
        <title>Draft Genome Sequence of a Mulberry Tree, Morus notabilis C.K. Schneid.</title>
        <authorList>
            <person name="He N."/>
            <person name="Zhao S."/>
        </authorList>
    </citation>
    <scope>NUCLEOTIDE SEQUENCE</scope>
</reference>
<keyword evidence="3" id="KW-1185">Reference proteome</keyword>
<organism evidence="2 3">
    <name type="scientific">Morus notabilis</name>
    <dbReference type="NCBI Taxonomy" id="981085"/>
    <lineage>
        <taxon>Eukaryota</taxon>
        <taxon>Viridiplantae</taxon>
        <taxon>Streptophyta</taxon>
        <taxon>Embryophyta</taxon>
        <taxon>Tracheophyta</taxon>
        <taxon>Spermatophyta</taxon>
        <taxon>Magnoliopsida</taxon>
        <taxon>eudicotyledons</taxon>
        <taxon>Gunneridae</taxon>
        <taxon>Pentapetalae</taxon>
        <taxon>rosids</taxon>
        <taxon>fabids</taxon>
        <taxon>Rosales</taxon>
        <taxon>Moraceae</taxon>
        <taxon>Moreae</taxon>
        <taxon>Morus</taxon>
    </lineage>
</organism>
<dbReference type="InterPro" id="IPR055296">
    <property type="entry name" value="SRL2-like"/>
</dbReference>
<evidence type="ECO:0000313" key="3">
    <source>
        <dbReference type="Proteomes" id="UP000030645"/>
    </source>
</evidence>
<name>W9RII3_9ROSA</name>
<keyword evidence="1" id="KW-0812">Transmembrane</keyword>
<dbReference type="eggNOG" id="KOG1877">
    <property type="taxonomic scope" value="Eukaryota"/>
</dbReference>
<accession>W9RII3</accession>
<dbReference type="STRING" id="981085.W9RII3"/>
<dbReference type="AlphaFoldDB" id="W9RII3"/>
<proteinExistence type="predicted"/>
<dbReference type="Proteomes" id="UP000030645">
    <property type="component" value="Unassembled WGS sequence"/>
</dbReference>
<keyword evidence="1" id="KW-1133">Transmembrane helix</keyword>
<dbReference type="EMBL" id="KE345083">
    <property type="protein sequence ID" value="EXB93650.1"/>
    <property type="molecule type" value="Genomic_DNA"/>
</dbReference>
<dbReference type="PANTHER" id="PTHR46087">
    <property type="entry name" value="PUTATIVE, EXPRESSED-RELATED"/>
    <property type="match status" value="1"/>
</dbReference>
<feature type="transmembrane region" description="Helical" evidence="1">
    <location>
        <begin position="20"/>
        <end position="44"/>
    </location>
</feature>
<gene>
    <name evidence="2" type="ORF">L484_018036</name>
</gene>
<sequence length="368" mass="40667">MVNFLKCLLGSIPPSRRRSLFILATSMILFSLKAYNIVSLVHVAKAAIRDKMEIAVLIAFQTTRAFLPLLKPAGFSTITSLHRAGAAQIRSAALNNLRAPEVDPFLHLVEDRELQAVNCGSKANAYGSKEDDGLARKSLSEIQITEDQTREFFASEIVKSVEDLSDSESSTTRQKLLIDFIPDDVCPLGSQFLDTPEKLYQVDLKSSTSKEAAPLFSIDKDSFAYSFDSHKNHSEFAMETPSLLSVNQLLESVFSTGPDVPYKEMALHCEALLMGKQKKMSGLISGHQRQECLTDFSYHNQNDESKAIISASYVDVGYLEVNNFTTNACKPSVGPALMLCATEYQHHPQFFKLPASSPYDNFLKAAGC</sequence>
<keyword evidence="1" id="KW-0472">Membrane</keyword>
<protein>
    <submittedName>
        <fullName evidence="2">Uncharacterized protein</fullName>
    </submittedName>
</protein>
<dbReference type="PANTHER" id="PTHR46087:SF9">
    <property type="entry name" value="ARM REPEAT SUPERFAMILY PROTEIN"/>
    <property type="match status" value="1"/>
</dbReference>